<comment type="caution">
    <text evidence="7">The sequence shown here is derived from an EMBL/GenBank/DDBJ whole genome shotgun (WGS) entry which is preliminary data.</text>
</comment>
<evidence type="ECO:0000256" key="2">
    <source>
        <dbReference type="ARBA" id="ARBA00004584"/>
    </source>
</evidence>
<accession>A0AAE0YVW2</accession>
<gene>
    <name evidence="7" type="ORF">RRG08_000127</name>
</gene>
<evidence type="ECO:0000256" key="3">
    <source>
        <dbReference type="ARBA" id="ARBA00005566"/>
    </source>
</evidence>
<dbReference type="PANTHER" id="PTHR46790:SF1">
    <property type="entry name" value="CENTROMERE PROTEIN N"/>
    <property type="match status" value="1"/>
</dbReference>
<dbReference type="Pfam" id="PF05238">
    <property type="entry name" value="CENP-N"/>
    <property type="match status" value="1"/>
</dbReference>
<keyword evidence="5" id="KW-0539">Nucleus</keyword>
<dbReference type="Proteomes" id="UP001283361">
    <property type="component" value="Unassembled WGS sequence"/>
</dbReference>
<comment type="subcellular location">
    <subcellularLocation>
        <location evidence="2">Chromosome</location>
        <location evidence="2">Centromere</location>
    </subcellularLocation>
    <subcellularLocation>
        <location evidence="1">Nucleus</location>
    </subcellularLocation>
</comment>
<evidence type="ECO:0000256" key="6">
    <source>
        <dbReference type="ARBA" id="ARBA00023328"/>
    </source>
</evidence>
<evidence type="ECO:0000313" key="7">
    <source>
        <dbReference type="EMBL" id="KAK3757611.1"/>
    </source>
</evidence>
<evidence type="ECO:0000313" key="8">
    <source>
        <dbReference type="Proteomes" id="UP001283361"/>
    </source>
</evidence>
<proteinExistence type="inferred from homology"/>
<protein>
    <submittedName>
        <fullName evidence="7">Uncharacterized protein</fullName>
    </submittedName>
</protein>
<name>A0AAE0YVW2_9GAST</name>
<dbReference type="InterPro" id="IPR007902">
    <property type="entry name" value="Chl4/mis15/CENP-N"/>
</dbReference>
<evidence type="ECO:0000256" key="1">
    <source>
        <dbReference type="ARBA" id="ARBA00004123"/>
    </source>
</evidence>
<dbReference type="GO" id="GO:0000775">
    <property type="term" value="C:chromosome, centromeric region"/>
    <property type="evidence" value="ECO:0007669"/>
    <property type="project" value="UniProtKB-SubCell"/>
</dbReference>
<organism evidence="7 8">
    <name type="scientific">Elysia crispata</name>
    <name type="common">lettuce slug</name>
    <dbReference type="NCBI Taxonomy" id="231223"/>
    <lineage>
        <taxon>Eukaryota</taxon>
        <taxon>Metazoa</taxon>
        <taxon>Spiralia</taxon>
        <taxon>Lophotrochozoa</taxon>
        <taxon>Mollusca</taxon>
        <taxon>Gastropoda</taxon>
        <taxon>Heterobranchia</taxon>
        <taxon>Euthyneura</taxon>
        <taxon>Panpulmonata</taxon>
        <taxon>Sacoglossa</taxon>
        <taxon>Placobranchoidea</taxon>
        <taxon>Plakobranchidae</taxon>
        <taxon>Elysia</taxon>
    </lineage>
</organism>
<dbReference type="AlphaFoldDB" id="A0AAE0YVW2"/>
<comment type="similarity">
    <text evidence="3">Belongs to the CENP-N/CHL4 family.</text>
</comment>
<dbReference type="EMBL" id="JAWDGP010005352">
    <property type="protein sequence ID" value="KAK3757611.1"/>
    <property type="molecule type" value="Genomic_DNA"/>
</dbReference>
<dbReference type="GO" id="GO:0007059">
    <property type="term" value="P:chromosome segregation"/>
    <property type="evidence" value="ECO:0007669"/>
    <property type="project" value="InterPro"/>
</dbReference>
<keyword evidence="6" id="KW-0137">Centromere</keyword>
<keyword evidence="8" id="KW-1185">Reference proteome</keyword>
<evidence type="ECO:0000256" key="4">
    <source>
        <dbReference type="ARBA" id="ARBA00022454"/>
    </source>
</evidence>
<evidence type="ECO:0000256" key="5">
    <source>
        <dbReference type="ARBA" id="ARBA00023242"/>
    </source>
</evidence>
<dbReference type="GO" id="GO:0034080">
    <property type="term" value="P:CENP-A containing chromatin assembly"/>
    <property type="evidence" value="ECO:0007669"/>
    <property type="project" value="InterPro"/>
</dbReference>
<reference evidence="7" key="1">
    <citation type="journal article" date="2023" name="G3 (Bethesda)">
        <title>A reference genome for the long-term kleptoplast-retaining sea slug Elysia crispata morphotype clarki.</title>
        <authorList>
            <person name="Eastman K.E."/>
            <person name="Pendleton A.L."/>
            <person name="Shaikh M.A."/>
            <person name="Suttiyut T."/>
            <person name="Ogas R."/>
            <person name="Tomko P."/>
            <person name="Gavelis G."/>
            <person name="Widhalm J.R."/>
            <person name="Wisecaver J.H."/>
        </authorList>
    </citation>
    <scope>NUCLEOTIDE SEQUENCE</scope>
    <source>
        <strain evidence="7">ECLA1</strain>
    </source>
</reference>
<dbReference type="GO" id="GO:0005654">
    <property type="term" value="C:nucleoplasm"/>
    <property type="evidence" value="ECO:0007669"/>
    <property type="project" value="TreeGrafter"/>
</dbReference>
<keyword evidence="4" id="KW-0158">Chromosome</keyword>
<dbReference type="PANTHER" id="PTHR46790">
    <property type="entry name" value="CENTROMERE PROTEIN N"/>
    <property type="match status" value="1"/>
</dbReference>
<sequence length="354" mass="40268">MIEDYINGVIKAVVTRSLTNALKEVLKHWGRISEAELNGSNLRGTKAKVCEALQRIAEREQFTLEIIGDLELSYMQLNSSKKIWKVFKIKGSNFKHDLDPRSVRVRLVRSLQLKKMDGVVDGNLRMFAGAMWFRLHLRPVGRRRSKKRATEMYKHCNSVFLLTFPGSPMFIMSRTGVQKCRLVLQAITEVTGAERVVDTNLSGRHVASLADLALNTQQQPNNRFRKMEEKENPLAVSLIKKRKCADQSSSFDDIPHVVDDMSQVKRQRKNILSNVYGAGPHPLLETLEYRFDVKDNNLEDGESNCRALVEIKGKNILEGLCKLGREGFIKFPLPKHLTSVTSLSQNSFTIKDKN</sequence>
<dbReference type="InterPro" id="IPR052011">
    <property type="entry name" value="CENP-NAC/CAD_complex"/>
</dbReference>